<evidence type="ECO:0000313" key="2">
    <source>
        <dbReference type="EMBL" id="KAI1711890.1"/>
    </source>
</evidence>
<feature type="compositionally biased region" description="Low complexity" evidence="1">
    <location>
        <begin position="121"/>
        <end position="132"/>
    </location>
</feature>
<dbReference type="Proteomes" id="UP001201812">
    <property type="component" value="Unassembled WGS sequence"/>
</dbReference>
<evidence type="ECO:0000256" key="1">
    <source>
        <dbReference type="SAM" id="MobiDB-lite"/>
    </source>
</evidence>
<gene>
    <name evidence="2" type="ORF">DdX_09850</name>
</gene>
<protein>
    <submittedName>
        <fullName evidence="2">Uncharacterized protein</fullName>
    </submittedName>
</protein>
<feature type="region of interest" description="Disordered" evidence="1">
    <location>
        <begin position="121"/>
        <end position="149"/>
    </location>
</feature>
<organism evidence="2 3">
    <name type="scientific">Ditylenchus destructor</name>
    <dbReference type="NCBI Taxonomy" id="166010"/>
    <lineage>
        <taxon>Eukaryota</taxon>
        <taxon>Metazoa</taxon>
        <taxon>Ecdysozoa</taxon>
        <taxon>Nematoda</taxon>
        <taxon>Chromadorea</taxon>
        <taxon>Rhabditida</taxon>
        <taxon>Tylenchina</taxon>
        <taxon>Tylenchomorpha</taxon>
        <taxon>Sphaerularioidea</taxon>
        <taxon>Anguinidae</taxon>
        <taxon>Anguininae</taxon>
        <taxon>Ditylenchus</taxon>
    </lineage>
</organism>
<reference evidence="2" key="1">
    <citation type="submission" date="2022-01" db="EMBL/GenBank/DDBJ databases">
        <title>Genome Sequence Resource for Two Populations of Ditylenchus destructor, the Migratory Endoparasitic Phytonematode.</title>
        <authorList>
            <person name="Zhang H."/>
            <person name="Lin R."/>
            <person name="Xie B."/>
        </authorList>
    </citation>
    <scope>NUCLEOTIDE SEQUENCE</scope>
    <source>
        <strain evidence="2">BazhouSP</strain>
    </source>
</reference>
<name>A0AAD4N004_9BILA</name>
<comment type="caution">
    <text evidence="2">The sequence shown here is derived from an EMBL/GenBank/DDBJ whole genome shotgun (WGS) entry which is preliminary data.</text>
</comment>
<feature type="compositionally biased region" description="Basic residues" evidence="1">
    <location>
        <begin position="133"/>
        <end position="149"/>
    </location>
</feature>
<keyword evidence="3" id="KW-1185">Reference proteome</keyword>
<sequence length="225" mass="25897">MRFLQIIESSFHLTAQIPEENPKISTKRRIKYLNYVSLERKANLEGIPLITLLDIVFELNHEDNSSPSLIYIFSYCHIFTPFATTIENNTMGSTERGCQTEPIETPVRKGILRKFTQRSLSRTPTLPSTPLSTHRRHSSTGPTHHRRKSHQCVNTVSTFYLVHIFLSTPLLFSMPGCVDRRQFLLKSPLKTLHQMGFTAEELFQFKDYQATQGCKDVMLQLIAQP</sequence>
<dbReference type="AlphaFoldDB" id="A0AAD4N004"/>
<dbReference type="EMBL" id="JAKKPZ010000020">
    <property type="protein sequence ID" value="KAI1711890.1"/>
    <property type="molecule type" value="Genomic_DNA"/>
</dbReference>
<accession>A0AAD4N004</accession>
<proteinExistence type="predicted"/>
<evidence type="ECO:0000313" key="3">
    <source>
        <dbReference type="Proteomes" id="UP001201812"/>
    </source>
</evidence>